<dbReference type="NCBIfam" id="TIGR01378">
    <property type="entry name" value="thi_PPkinase"/>
    <property type="match status" value="1"/>
</dbReference>
<dbReference type="Pfam" id="PF04265">
    <property type="entry name" value="TPK_B1_binding"/>
    <property type="match status" value="1"/>
</dbReference>
<evidence type="ECO:0000256" key="1">
    <source>
        <dbReference type="ARBA" id="ARBA00022679"/>
    </source>
</evidence>
<evidence type="ECO:0000256" key="4">
    <source>
        <dbReference type="ARBA" id="ARBA00022840"/>
    </source>
</evidence>
<proteinExistence type="predicted"/>
<dbReference type="Pfam" id="PF04263">
    <property type="entry name" value="TPK_catalytic"/>
    <property type="match status" value="1"/>
</dbReference>
<evidence type="ECO:0000256" key="3">
    <source>
        <dbReference type="ARBA" id="ARBA00022777"/>
    </source>
</evidence>
<keyword evidence="2" id="KW-0547">Nucleotide-binding</keyword>
<reference evidence="7 8" key="1">
    <citation type="submission" date="2023-03" db="EMBL/GenBank/DDBJ databases">
        <title>Bacillus Genome Sequencing.</title>
        <authorList>
            <person name="Dunlap C."/>
        </authorList>
    </citation>
    <scope>NUCLEOTIDE SEQUENCE [LARGE SCALE GENOMIC DNA]</scope>
    <source>
        <strain evidence="7 8">B-23453</strain>
    </source>
</reference>
<dbReference type="InterPro" id="IPR053149">
    <property type="entry name" value="TPK"/>
</dbReference>
<evidence type="ECO:0000256" key="2">
    <source>
        <dbReference type="ARBA" id="ARBA00022741"/>
    </source>
</evidence>
<dbReference type="Proteomes" id="UP001341444">
    <property type="component" value="Unassembled WGS sequence"/>
</dbReference>
<dbReference type="SMART" id="SM00983">
    <property type="entry name" value="TPK_B1_binding"/>
    <property type="match status" value="1"/>
</dbReference>
<dbReference type="PANTHER" id="PTHR41299">
    <property type="entry name" value="THIAMINE PYROPHOSPHOKINASE"/>
    <property type="match status" value="1"/>
</dbReference>
<dbReference type="GO" id="GO:0004788">
    <property type="term" value="F:thiamine diphosphokinase activity"/>
    <property type="evidence" value="ECO:0007669"/>
    <property type="project" value="UniProtKB-EC"/>
</dbReference>
<keyword evidence="3" id="KW-0418">Kinase</keyword>
<accession>A0ABU6MCG0</accession>
<dbReference type="InterPro" id="IPR007373">
    <property type="entry name" value="Thiamin_PyroPKinase_B1-bd"/>
</dbReference>
<dbReference type="InterPro" id="IPR036371">
    <property type="entry name" value="TPK_B1-bd_sf"/>
</dbReference>
<evidence type="ECO:0000313" key="8">
    <source>
        <dbReference type="Proteomes" id="UP001341444"/>
    </source>
</evidence>
<evidence type="ECO:0000313" key="7">
    <source>
        <dbReference type="EMBL" id="MED1202119.1"/>
    </source>
</evidence>
<dbReference type="SUPFAM" id="SSF63862">
    <property type="entry name" value="Thiamin pyrophosphokinase, substrate-binding domain"/>
    <property type="match status" value="1"/>
</dbReference>
<dbReference type="InterPro" id="IPR006282">
    <property type="entry name" value="Thi_PPkinase"/>
</dbReference>
<organism evidence="7 8">
    <name type="scientific">Heyndrickxia acidicola</name>
    <dbReference type="NCBI Taxonomy" id="209389"/>
    <lineage>
        <taxon>Bacteria</taxon>
        <taxon>Bacillati</taxon>
        <taxon>Bacillota</taxon>
        <taxon>Bacilli</taxon>
        <taxon>Bacillales</taxon>
        <taxon>Bacillaceae</taxon>
        <taxon>Heyndrickxia</taxon>
    </lineage>
</organism>
<dbReference type="CDD" id="cd07995">
    <property type="entry name" value="TPK"/>
    <property type="match status" value="1"/>
</dbReference>
<keyword evidence="8" id="KW-1185">Reference proteome</keyword>
<comment type="caution">
    <text evidence="7">The sequence shown here is derived from an EMBL/GenBank/DDBJ whole genome shotgun (WGS) entry which is preliminary data.</text>
</comment>
<dbReference type="InterPro" id="IPR036759">
    <property type="entry name" value="TPK_catalytic_sf"/>
</dbReference>
<gene>
    <name evidence="7" type="ORF">P4T90_03315</name>
</gene>
<dbReference type="EC" id="2.7.6.2" evidence="5"/>
<protein>
    <recommendedName>
        <fullName evidence="5">Thiamine diphosphokinase</fullName>
        <ecNumber evidence="5">2.7.6.2</ecNumber>
    </recommendedName>
</protein>
<evidence type="ECO:0000259" key="6">
    <source>
        <dbReference type="SMART" id="SM00983"/>
    </source>
</evidence>
<dbReference type="Gene3D" id="3.40.50.10240">
    <property type="entry name" value="Thiamin pyrophosphokinase, catalytic domain"/>
    <property type="match status" value="1"/>
</dbReference>
<name>A0ABU6MCG0_9BACI</name>
<evidence type="ECO:0000256" key="5">
    <source>
        <dbReference type="NCBIfam" id="TIGR01378"/>
    </source>
</evidence>
<dbReference type="SUPFAM" id="SSF63999">
    <property type="entry name" value="Thiamin pyrophosphokinase, catalytic domain"/>
    <property type="match status" value="1"/>
</dbReference>
<keyword evidence="4" id="KW-0067">ATP-binding</keyword>
<dbReference type="InterPro" id="IPR007371">
    <property type="entry name" value="TPK_catalytic"/>
</dbReference>
<dbReference type="EMBL" id="JARMAB010000004">
    <property type="protein sequence ID" value="MED1202119.1"/>
    <property type="molecule type" value="Genomic_DNA"/>
</dbReference>
<dbReference type="PANTHER" id="PTHR41299:SF1">
    <property type="entry name" value="THIAMINE PYROPHOSPHOKINASE"/>
    <property type="match status" value="1"/>
</dbReference>
<sequence>MTDIHIIAGGPEQYLPDLTRFQRNNVIWVGVDRGVLHLISAGIEPEMAFGDFDSVSDEERMLISAKCNRIKQYKPEKDETDLELALDWAIQQNSSCIRIFAATGGRADHYFANVLLLTRQNVLSSHVQISIIDKQNQIAAYVPGEYSISLMPDRKYLSFIPISSRVEGLTLKGFKYPLENKQITRGTSLCISNELIQDSGTFSFSKGILLMVRSQD</sequence>
<feature type="domain" description="Thiamin pyrophosphokinase thiamin-binding" evidence="6">
    <location>
        <begin position="144"/>
        <end position="210"/>
    </location>
</feature>
<dbReference type="RefSeq" id="WP_066264750.1">
    <property type="nucleotide sequence ID" value="NZ_JARMAB010000004.1"/>
</dbReference>
<keyword evidence="1 7" id="KW-0808">Transferase</keyword>